<dbReference type="Proteomes" id="UP000318375">
    <property type="component" value="Segment"/>
</dbReference>
<evidence type="ECO:0000313" key="2">
    <source>
        <dbReference type="EMBL" id="QDF18702.1"/>
    </source>
</evidence>
<proteinExistence type="predicted"/>
<reference evidence="2 3" key="1">
    <citation type="submission" date="2019-05" db="EMBL/GenBank/DDBJ databases">
        <authorList>
            <person name="Pope W.H."/>
            <person name="Garlena R.A."/>
            <person name="Russell D.A."/>
            <person name="Jacobs-Sera D."/>
            <person name="Hatfull G.F."/>
        </authorList>
    </citation>
    <scope>NUCLEOTIDE SEQUENCE [LARGE SCALE GENOMIC DNA]</scope>
</reference>
<dbReference type="RefSeq" id="YP_010059004.1">
    <property type="nucleotide sequence ID" value="NC_054723.1"/>
</dbReference>
<accession>A0A4Y6EJQ5</accession>
<gene>
    <name evidence="2" type="primary">216</name>
    <name evidence="2" type="ORF">SEA_PUPPER_216</name>
</gene>
<name>A0A4Y6EJQ5_9CAUD</name>
<feature type="region of interest" description="Disordered" evidence="1">
    <location>
        <begin position="1"/>
        <end position="27"/>
    </location>
</feature>
<evidence type="ECO:0000313" key="3">
    <source>
        <dbReference type="Proteomes" id="UP000318375"/>
    </source>
</evidence>
<protein>
    <submittedName>
        <fullName evidence="2">Uncharacterized protein</fullName>
    </submittedName>
</protein>
<evidence type="ECO:0000256" key="1">
    <source>
        <dbReference type="SAM" id="MobiDB-lite"/>
    </source>
</evidence>
<dbReference type="GeneID" id="64766235"/>
<keyword evidence="3" id="KW-1185">Reference proteome</keyword>
<sequence>MEDRMNGCRRCHAITSSSPPLPGISENTGIATTVQVGTGMREGVAIHTHVDAVILRRRDAVRLALRLVLQAVRS</sequence>
<dbReference type="KEGG" id="vg:64766235"/>
<organism evidence="2 3">
    <name type="scientific">Gordonia phage Pupper</name>
    <dbReference type="NCBI Taxonomy" id="2571249"/>
    <lineage>
        <taxon>Viruses</taxon>
        <taxon>Duplodnaviria</taxon>
        <taxon>Heunggongvirae</taxon>
        <taxon>Uroviricota</taxon>
        <taxon>Caudoviricetes</taxon>
        <taxon>Puppervirus</taxon>
        <taxon>Puppervirus Pupper</taxon>
    </lineage>
</organism>
<dbReference type="EMBL" id="MK977695">
    <property type="protein sequence ID" value="QDF18702.1"/>
    <property type="molecule type" value="Genomic_DNA"/>
</dbReference>